<dbReference type="EMBL" id="QGKY02000164">
    <property type="protein sequence ID" value="KAF2593448.1"/>
    <property type="molecule type" value="Genomic_DNA"/>
</dbReference>
<dbReference type="EMBL" id="QGKW02000276">
    <property type="protein sequence ID" value="KAF2607565.1"/>
    <property type="molecule type" value="Genomic_DNA"/>
</dbReference>
<proteinExistence type="predicted"/>
<sequence>MIVEKRKWKWEDGPLGEEEEEEDGTLKQKPRRLHMGCLPHKADDSLVTD</sequence>
<feature type="compositionally biased region" description="Acidic residues" evidence="1">
    <location>
        <begin position="14"/>
        <end position="23"/>
    </location>
</feature>
<gene>
    <name evidence="3" type="ORF">F2Q68_00045925</name>
    <name evidence="2" type="ORF">F2Q70_00044951</name>
</gene>
<evidence type="ECO:0000313" key="2">
    <source>
        <dbReference type="EMBL" id="KAF2593448.1"/>
    </source>
</evidence>
<dbReference type="AlphaFoldDB" id="A0A8S9KIU2"/>
<feature type="compositionally biased region" description="Basic and acidic residues" evidence="1">
    <location>
        <begin position="40"/>
        <end position="49"/>
    </location>
</feature>
<comment type="caution">
    <text evidence="2">The sequence shown here is derived from an EMBL/GenBank/DDBJ whole genome shotgun (WGS) entry which is preliminary data.</text>
</comment>
<evidence type="ECO:0000313" key="3">
    <source>
        <dbReference type="EMBL" id="KAF2607565.1"/>
    </source>
</evidence>
<organism evidence="2">
    <name type="scientific">Brassica cretica</name>
    <name type="common">Mustard</name>
    <dbReference type="NCBI Taxonomy" id="69181"/>
    <lineage>
        <taxon>Eukaryota</taxon>
        <taxon>Viridiplantae</taxon>
        <taxon>Streptophyta</taxon>
        <taxon>Embryophyta</taxon>
        <taxon>Tracheophyta</taxon>
        <taxon>Spermatophyta</taxon>
        <taxon>Magnoliopsida</taxon>
        <taxon>eudicotyledons</taxon>
        <taxon>Gunneridae</taxon>
        <taxon>Pentapetalae</taxon>
        <taxon>rosids</taxon>
        <taxon>malvids</taxon>
        <taxon>Brassicales</taxon>
        <taxon>Brassicaceae</taxon>
        <taxon>Brassiceae</taxon>
        <taxon>Brassica</taxon>
    </lineage>
</organism>
<name>A0A8S9KIU2_BRACR</name>
<evidence type="ECO:0000256" key="1">
    <source>
        <dbReference type="SAM" id="MobiDB-lite"/>
    </source>
</evidence>
<reference evidence="2" key="1">
    <citation type="submission" date="2019-12" db="EMBL/GenBank/DDBJ databases">
        <title>Genome sequencing and annotation of Brassica cretica.</title>
        <authorList>
            <person name="Studholme D.J."/>
            <person name="Sarris P.F."/>
        </authorList>
    </citation>
    <scope>NUCLEOTIDE SEQUENCE</scope>
    <source>
        <strain evidence="3">PFS-001/15</strain>
        <strain evidence="2">PFS-102/07</strain>
        <tissue evidence="2">Leaf</tissue>
    </source>
</reference>
<feature type="region of interest" description="Disordered" evidence="1">
    <location>
        <begin position="1"/>
        <end position="49"/>
    </location>
</feature>
<accession>A0A8S9KIU2</accession>
<protein>
    <submittedName>
        <fullName evidence="2">Uncharacterized protein</fullName>
    </submittedName>
</protein>
<dbReference type="Proteomes" id="UP000712281">
    <property type="component" value="Unassembled WGS sequence"/>
</dbReference>